<organism evidence="3 4">
    <name type="scientific">Grifola frondosa</name>
    <name type="common">Maitake</name>
    <name type="synonym">Polyporus frondosus</name>
    <dbReference type="NCBI Taxonomy" id="5627"/>
    <lineage>
        <taxon>Eukaryota</taxon>
        <taxon>Fungi</taxon>
        <taxon>Dikarya</taxon>
        <taxon>Basidiomycota</taxon>
        <taxon>Agaricomycotina</taxon>
        <taxon>Agaricomycetes</taxon>
        <taxon>Polyporales</taxon>
        <taxon>Grifolaceae</taxon>
        <taxon>Grifola</taxon>
    </lineage>
</organism>
<dbReference type="GO" id="GO:0032511">
    <property type="term" value="P:late endosome to vacuole transport via multivesicular body sorting pathway"/>
    <property type="evidence" value="ECO:0007669"/>
    <property type="project" value="TreeGrafter"/>
</dbReference>
<accession>A0A1C7MF32</accession>
<dbReference type="InterPro" id="IPR005024">
    <property type="entry name" value="Snf7_fam"/>
</dbReference>
<keyword evidence="4" id="KW-1185">Reference proteome</keyword>
<dbReference type="STRING" id="5627.A0A1C7MF32"/>
<dbReference type="EMBL" id="LUGG01000004">
    <property type="protein sequence ID" value="OBZ75418.1"/>
    <property type="molecule type" value="Genomic_DNA"/>
</dbReference>
<comment type="caution">
    <text evidence="3">The sequence shown here is derived from an EMBL/GenBank/DDBJ whole genome shotgun (WGS) entry which is preliminary data.</text>
</comment>
<feature type="region of interest" description="Disordered" evidence="2">
    <location>
        <begin position="407"/>
        <end position="463"/>
    </location>
</feature>
<protein>
    <recommendedName>
        <fullName evidence="5">Charged multivesicular body protein 7</fullName>
    </recommendedName>
</protein>
<dbReference type="Pfam" id="PF03357">
    <property type="entry name" value="Snf7"/>
    <property type="match status" value="1"/>
</dbReference>
<evidence type="ECO:0000256" key="1">
    <source>
        <dbReference type="SAM" id="Coils"/>
    </source>
</evidence>
<sequence length="463" mass="51350">MSPISTARLASLETYATSSTSRLKSLYSDFSLQKQSNPTSYASNVEWWRKTFESVVLKGWTSQSHAQPAYPDRLVLHANGPLLADEFRLEGVGKPLSLATVVAELCSSKAYFSVTEFLNSARSPLWWALQQLNVVSSEDAVLGHGGDRERWKRVRGDYVVLSLLESAAEKVLERQRNKSGRSLADSLYDMEDFRREFAGHALNDAVLSDLDLKILIKFLERDKRVIIVQREVIKFVDADSSQPAEITVVDAGILELKCAVEKLHAQVDTLQQKIDQRLLQASMALKQKRKELALSHLRARKQLEDVLKKRLGSLDLLQSTLLRVEASAGDVEIMKSYESSTATLRAILAHPSLQRDKIDETMDAMASANADAREVDDAIRMGADMAQMETGIDESELEAELAALVKESESETTAQAQAGEDEQELAALQAFHERLGDLRSPLNNPVVSAEKPQPGSVKQSVKT</sequence>
<evidence type="ECO:0000313" key="4">
    <source>
        <dbReference type="Proteomes" id="UP000092993"/>
    </source>
</evidence>
<dbReference type="OrthoDB" id="10250120at2759"/>
<name>A0A1C7MF32_GRIFR</name>
<dbReference type="PANTHER" id="PTHR22761:SF96">
    <property type="entry name" value="BCDNA.GH08385"/>
    <property type="match status" value="1"/>
</dbReference>
<reference evidence="3 4" key="1">
    <citation type="submission" date="2016-03" db="EMBL/GenBank/DDBJ databases">
        <title>Whole genome sequencing of Grifola frondosa 9006-11.</title>
        <authorList>
            <person name="Min B."/>
            <person name="Park H."/>
            <person name="Kim J.-G."/>
            <person name="Cho H."/>
            <person name="Oh Y.-L."/>
            <person name="Kong W.-S."/>
            <person name="Choi I.-G."/>
        </authorList>
    </citation>
    <scope>NUCLEOTIDE SEQUENCE [LARGE SCALE GENOMIC DNA]</scope>
    <source>
        <strain evidence="3 4">9006-11</strain>
    </source>
</reference>
<dbReference type="GO" id="GO:0005771">
    <property type="term" value="C:multivesicular body"/>
    <property type="evidence" value="ECO:0007669"/>
    <property type="project" value="TreeGrafter"/>
</dbReference>
<evidence type="ECO:0008006" key="5">
    <source>
        <dbReference type="Google" id="ProtNLM"/>
    </source>
</evidence>
<gene>
    <name evidence="3" type="ORF">A0H81_04292</name>
</gene>
<dbReference type="AlphaFoldDB" id="A0A1C7MF32"/>
<dbReference type="Pfam" id="PF25880">
    <property type="entry name" value="WHD_CHMP7_1st"/>
    <property type="match status" value="1"/>
</dbReference>
<dbReference type="GO" id="GO:0006900">
    <property type="term" value="P:vesicle budding from membrane"/>
    <property type="evidence" value="ECO:0007669"/>
    <property type="project" value="TreeGrafter"/>
</dbReference>
<dbReference type="OMA" id="VEDRPMQ"/>
<dbReference type="GO" id="GO:0000815">
    <property type="term" value="C:ESCRT III complex"/>
    <property type="evidence" value="ECO:0007669"/>
    <property type="project" value="TreeGrafter"/>
</dbReference>
<feature type="coiled-coil region" evidence="1">
    <location>
        <begin position="253"/>
        <end position="280"/>
    </location>
</feature>
<evidence type="ECO:0000256" key="2">
    <source>
        <dbReference type="SAM" id="MobiDB-lite"/>
    </source>
</evidence>
<evidence type="ECO:0000313" key="3">
    <source>
        <dbReference type="EMBL" id="OBZ75418.1"/>
    </source>
</evidence>
<dbReference type="GO" id="GO:0009898">
    <property type="term" value="C:cytoplasmic side of plasma membrane"/>
    <property type="evidence" value="ECO:0007669"/>
    <property type="project" value="TreeGrafter"/>
</dbReference>
<keyword evidence="1" id="KW-0175">Coiled coil</keyword>
<proteinExistence type="predicted"/>
<dbReference type="PANTHER" id="PTHR22761">
    <property type="entry name" value="CHARGED MULTIVESICULAR BODY PROTEIN"/>
    <property type="match status" value="1"/>
</dbReference>
<dbReference type="Proteomes" id="UP000092993">
    <property type="component" value="Unassembled WGS sequence"/>
</dbReference>